<dbReference type="Gene3D" id="3.40.50.720">
    <property type="entry name" value="NAD(P)-binding Rossmann-like Domain"/>
    <property type="match status" value="1"/>
</dbReference>
<dbReference type="EC" id="1.5.1.5" evidence="11"/>
<comment type="pathway">
    <text evidence="1 11">One-carbon metabolism; tetrahydrofolate interconversion.</text>
</comment>
<reference evidence="14 15" key="1">
    <citation type="submission" date="2019-03" db="EMBL/GenBank/DDBJ databases">
        <authorList>
            <person name="Nijsse B."/>
        </authorList>
    </citation>
    <scope>NUCLEOTIDE SEQUENCE [LARGE SCALE GENOMIC DNA]</scope>
    <source>
        <strain evidence="14">Desulfoluna butyratoxydans MSL71</strain>
    </source>
</reference>
<name>A0A4U8YP12_9BACT</name>
<evidence type="ECO:0000256" key="3">
    <source>
        <dbReference type="ARBA" id="ARBA00022605"/>
    </source>
</evidence>
<keyword evidence="5 11" id="KW-0378">Hydrolase</keyword>
<dbReference type="InterPro" id="IPR036291">
    <property type="entry name" value="NAD(P)-bd_dom_sf"/>
</dbReference>
<dbReference type="GO" id="GO:0004488">
    <property type="term" value="F:methylenetetrahydrofolate dehydrogenase (NADP+) activity"/>
    <property type="evidence" value="ECO:0007669"/>
    <property type="project" value="UniProtKB-UniRule"/>
</dbReference>
<feature type="binding site" evidence="11">
    <location>
        <position position="190"/>
    </location>
    <ligand>
        <name>NADP(+)</name>
        <dbReference type="ChEBI" id="CHEBI:58349"/>
    </ligand>
</feature>
<protein>
    <recommendedName>
        <fullName evidence="11">Bifunctional protein FolD</fullName>
    </recommendedName>
    <domain>
        <recommendedName>
            <fullName evidence="11">Methylenetetrahydrofolate dehydrogenase</fullName>
            <ecNumber evidence="11">1.5.1.5</ecNumber>
        </recommendedName>
    </domain>
    <domain>
        <recommendedName>
            <fullName evidence="11">Methenyltetrahydrofolate cyclohydrolase</fullName>
            <ecNumber evidence="11">3.5.4.9</ecNumber>
        </recommendedName>
    </domain>
</protein>
<dbReference type="PANTHER" id="PTHR48099">
    <property type="entry name" value="C-1-TETRAHYDROFOLATE SYNTHASE, CYTOPLASMIC-RELATED"/>
    <property type="match status" value="1"/>
</dbReference>
<feature type="binding site" evidence="11">
    <location>
        <position position="255"/>
    </location>
    <ligand>
        <name>NADP(+)</name>
        <dbReference type="ChEBI" id="CHEBI:58349"/>
    </ligand>
</feature>
<accession>A0A4U8YP12</accession>
<proteinExistence type="inferred from homology"/>
<dbReference type="InterPro" id="IPR020630">
    <property type="entry name" value="THF_DH/CycHdrlase_cat_dom"/>
</dbReference>
<dbReference type="GO" id="GO:0006164">
    <property type="term" value="P:purine nucleotide biosynthetic process"/>
    <property type="evidence" value="ECO:0007669"/>
    <property type="project" value="UniProtKB-KW"/>
</dbReference>
<keyword evidence="10 11" id="KW-0511">Multifunctional enzyme</keyword>
<evidence type="ECO:0000313" key="14">
    <source>
        <dbReference type="EMBL" id="VFQ45177.1"/>
    </source>
</evidence>
<evidence type="ECO:0000313" key="15">
    <source>
        <dbReference type="Proteomes" id="UP000507962"/>
    </source>
</evidence>
<evidence type="ECO:0000256" key="7">
    <source>
        <dbReference type="ARBA" id="ARBA00023002"/>
    </source>
</evidence>
<keyword evidence="15" id="KW-1185">Reference proteome</keyword>
<dbReference type="Gene3D" id="3.40.50.10860">
    <property type="entry name" value="Leucine Dehydrogenase, chain A, domain 1"/>
    <property type="match status" value="1"/>
</dbReference>
<dbReference type="SUPFAM" id="SSF51735">
    <property type="entry name" value="NAD(P)-binding Rossmann-fold domains"/>
    <property type="match status" value="1"/>
</dbReference>
<evidence type="ECO:0000256" key="2">
    <source>
        <dbReference type="ARBA" id="ARBA00022563"/>
    </source>
</evidence>
<dbReference type="GO" id="GO:0000105">
    <property type="term" value="P:L-histidine biosynthetic process"/>
    <property type="evidence" value="ECO:0007669"/>
    <property type="project" value="UniProtKB-KW"/>
</dbReference>
<dbReference type="Pfam" id="PF00763">
    <property type="entry name" value="THF_DHG_CYH"/>
    <property type="match status" value="1"/>
</dbReference>
<evidence type="ECO:0000256" key="11">
    <source>
        <dbReference type="HAMAP-Rule" id="MF_01576"/>
    </source>
</evidence>
<dbReference type="GO" id="GO:0004477">
    <property type="term" value="F:methenyltetrahydrofolate cyclohydrolase activity"/>
    <property type="evidence" value="ECO:0007669"/>
    <property type="project" value="UniProtKB-UniRule"/>
</dbReference>
<keyword evidence="9 11" id="KW-0486">Methionine biosynthesis</keyword>
<dbReference type="AlphaFoldDB" id="A0A4U8YP12"/>
<dbReference type="CDD" id="cd01080">
    <property type="entry name" value="NAD_bind_m-THF_DH_Cyclohyd"/>
    <property type="match status" value="1"/>
</dbReference>
<sequence length="307" mass="31931">MAERLTGKPVADAIKASLTDKVTALKTKGTTPKLGIIRVGARPDDLFYEGGAKKTCTAVGMEYEVFEHDEAITEADLEKAVSDVGARSDIHGILMFAPLPSHLDENKIKSLIPVEKDVDCLSPISADKLFAGNGSGFPPCTPTACMDMLAHYNVPLEGKKCVVIGQGAVVGKPVSYLLLKAGAAVTTCYIDETGTLCVDELALKEGTMGLAKRLEGVTTADICKEADIIVAAAGVPRLVKADAAAAGQTFIDVGINADPENPGKYCGDVDYANVEPIVARISPVPAGVGSVTTSVLCKHTVAACEKA</sequence>
<evidence type="ECO:0000256" key="8">
    <source>
        <dbReference type="ARBA" id="ARBA00023102"/>
    </source>
</evidence>
<dbReference type="GO" id="GO:0009086">
    <property type="term" value="P:methionine biosynthetic process"/>
    <property type="evidence" value="ECO:0007669"/>
    <property type="project" value="UniProtKB-KW"/>
</dbReference>
<feature type="domain" description="Tetrahydrofolate dehydrogenase/cyclohydrolase NAD(P)-binding" evidence="13">
    <location>
        <begin position="219"/>
        <end position="306"/>
    </location>
</feature>
<comment type="function">
    <text evidence="11">Catalyzes the oxidation of 5,10-methylenetetrahydrofolate to 5,10-methenyltetrahydrofolate and then the hydrolysis of 5,10-methenyltetrahydrofolate to 10-formyltetrahydrofolate.</text>
</comment>
<dbReference type="InterPro" id="IPR000672">
    <property type="entry name" value="THF_DH/CycHdrlase"/>
</dbReference>
<evidence type="ECO:0000256" key="9">
    <source>
        <dbReference type="ARBA" id="ARBA00023167"/>
    </source>
</evidence>
<keyword evidence="2 11" id="KW-0554">One-carbon metabolism</keyword>
<dbReference type="GO" id="GO:0005829">
    <property type="term" value="C:cytosol"/>
    <property type="evidence" value="ECO:0007669"/>
    <property type="project" value="TreeGrafter"/>
</dbReference>
<organism evidence="14 15">
    <name type="scientific">Desulfoluna butyratoxydans</name>
    <dbReference type="NCBI Taxonomy" id="231438"/>
    <lineage>
        <taxon>Bacteria</taxon>
        <taxon>Pseudomonadati</taxon>
        <taxon>Thermodesulfobacteriota</taxon>
        <taxon>Desulfobacteria</taxon>
        <taxon>Desulfobacterales</taxon>
        <taxon>Desulfolunaceae</taxon>
        <taxon>Desulfoluna</taxon>
    </lineage>
</organism>
<evidence type="ECO:0000256" key="6">
    <source>
        <dbReference type="ARBA" id="ARBA00022857"/>
    </source>
</evidence>
<dbReference type="PANTHER" id="PTHR48099:SF5">
    <property type="entry name" value="C-1-TETRAHYDROFOLATE SYNTHASE, CYTOPLASMIC"/>
    <property type="match status" value="1"/>
</dbReference>
<comment type="catalytic activity">
    <reaction evidence="11">
        <text>(6R)-5,10-methenyltetrahydrofolate + H2O = (6R)-10-formyltetrahydrofolate + H(+)</text>
        <dbReference type="Rhea" id="RHEA:23700"/>
        <dbReference type="ChEBI" id="CHEBI:15377"/>
        <dbReference type="ChEBI" id="CHEBI:15378"/>
        <dbReference type="ChEBI" id="CHEBI:57455"/>
        <dbReference type="ChEBI" id="CHEBI:195366"/>
        <dbReference type="EC" id="3.5.4.9"/>
    </reaction>
</comment>
<evidence type="ECO:0000256" key="1">
    <source>
        <dbReference type="ARBA" id="ARBA00004777"/>
    </source>
</evidence>
<keyword evidence="8 11" id="KW-0368">Histidine biosynthesis</keyword>
<evidence type="ECO:0000259" key="12">
    <source>
        <dbReference type="Pfam" id="PF00763"/>
    </source>
</evidence>
<dbReference type="Proteomes" id="UP000507962">
    <property type="component" value="Unassembled WGS sequence"/>
</dbReference>
<comment type="similarity">
    <text evidence="11">Belongs to the tetrahydrofolate dehydrogenase/cyclohydrolase family.</text>
</comment>
<dbReference type="RefSeq" id="WP_180141450.1">
    <property type="nucleotide sequence ID" value="NZ_CAADHO010000005.1"/>
</dbReference>
<comment type="catalytic activity">
    <reaction evidence="11">
        <text>(6R)-5,10-methylene-5,6,7,8-tetrahydrofolate + NADP(+) = (6R)-5,10-methenyltetrahydrofolate + NADPH</text>
        <dbReference type="Rhea" id="RHEA:22812"/>
        <dbReference type="ChEBI" id="CHEBI:15636"/>
        <dbReference type="ChEBI" id="CHEBI:57455"/>
        <dbReference type="ChEBI" id="CHEBI:57783"/>
        <dbReference type="ChEBI" id="CHEBI:58349"/>
        <dbReference type="EC" id="1.5.1.5"/>
    </reaction>
</comment>
<dbReference type="PRINTS" id="PR00085">
    <property type="entry name" value="THFDHDRGNASE"/>
</dbReference>
<evidence type="ECO:0000256" key="10">
    <source>
        <dbReference type="ARBA" id="ARBA00023268"/>
    </source>
</evidence>
<feature type="domain" description="Tetrahydrofolate dehydrogenase/cyclohydrolase catalytic" evidence="12">
    <location>
        <begin position="5"/>
        <end position="119"/>
    </location>
</feature>
<keyword evidence="7 11" id="KW-0560">Oxidoreductase</keyword>
<evidence type="ECO:0000259" key="13">
    <source>
        <dbReference type="Pfam" id="PF02882"/>
    </source>
</evidence>
<comment type="subunit">
    <text evidence="11">Homodimer.</text>
</comment>
<dbReference type="EMBL" id="CAADHO010000005">
    <property type="protein sequence ID" value="VFQ45177.1"/>
    <property type="molecule type" value="Genomic_DNA"/>
</dbReference>
<dbReference type="GO" id="GO:0035999">
    <property type="term" value="P:tetrahydrofolate interconversion"/>
    <property type="evidence" value="ECO:0007669"/>
    <property type="project" value="UniProtKB-UniRule"/>
</dbReference>
<dbReference type="InterPro" id="IPR020631">
    <property type="entry name" value="THF_DH/CycHdrlase_NAD-bd_dom"/>
</dbReference>
<keyword evidence="3 11" id="KW-0028">Amino-acid biosynthesis</keyword>
<dbReference type="EC" id="3.5.4.9" evidence="11"/>
<evidence type="ECO:0000256" key="5">
    <source>
        <dbReference type="ARBA" id="ARBA00022801"/>
    </source>
</evidence>
<dbReference type="InterPro" id="IPR046346">
    <property type="entry name" value="Aminoacid_DH-like_N_sf"/>
</dbReference>
<keyword evidence="6 11" id="KW-0521">NADP</keyword>
<dbReference type="UniPathway" id="UPA00193"/>
<feature type="domain" description="Tetrahydrofolate dehydrogenase/cyclohydrolase NAD(P)-binding" evidence="13">
    <location>
        <begin position="139"/>
        <end position="190"/>
    </location>
</feature>
<feature type="binding site" evidence="11">
    <location>
        <begin position="165"/>
        <end position="167"/>
    </location>
    <ligand>
        <name>NADP(+)</name>
        <dbReference type="ChEBI" id="CHEBI:58349"/>
    </ligand>
</feature>
<dbReference type="HAMAP" id="MF_01576">
    <property type="entry name" value="THF_DHG_CYH"/>
    <property type="match status" value="1"/>
</dbReference>
<gene>
    <name evidence="11" type="primary">folD</name>
    <name evidence="14" type="ORF">MSL71_28340</name>
</gene>
<keyword evidence="4 11" id="KW-0658">Purine biosynthesis</keyword>
<dbReference type="SUPFAM" id="SSF53223">
    <property type="entry name" value="Aminoacid dehydrogenase-like, N-terminal domain"/>
    <property type="match status" value="1"/>
</dbReference>
<evidence type="ECO:0000256" key="4">
    <source>
        <dbReference type="ARBA" id="ARBA00022755"/>
    </source>
</evidence>
<dbReference type="Pfam" id="PF02882">
    <property type="entry name" value="THF_DHG_CYH_C"/>
    <property type="match status" value="2"/>
</dbReference>